<dbReference type="InterPro" id="IPR037165">
    <property type="entry name" value="AldOxase/xan_DH_Mopterin-bd_sf"/>
</dbReference>
<feature type="region of interest" description="Disordered" evidence="1">
    <location>
        <begin position="273"/>
        <end position="303"/>
    </location>
</feature>
<evidence type="ECO:0000256" key="1">
    <source>
        <dbReference type="SAM" id="MobiDB-lite"/>
    </source>
</evidence>
<sequence length="726" mass="76387">MTTVRAPSMPKDLAANPILSRWVTVHPDGGVDVRVGKVELGQGILTALAQIAADELGVELERVRMRPANTASGPDEGLTSGSMSIMHSGGAVRVACAQVRARFTAEAARRWDVGAARVTVRRGLLECGERVTSYGALAGAVDLDVPADPLAPFTHGGKAVAVGTSAPRLDLPDKIAGRPRFIHDLRLPGQWFGRVVRPPSPGAALRHVDEGRLAGMDVLLVRDGSFVGVTGADEAEVSRAAEVLRAAASWDEHDTLPDEDGLRDFLRSGPHETLPVLTPPLDGSGPDGSEAPDGSEVPAGGAARPVARGLRASYGRPFLAHASMAPSCGVARWNDDGTLSVWSHSQGINGLRNAIGLALGLDADRIEVEHAEGAGCYGHNAADDAAFDAVLLARAVPGRPVHVQWSRRDELAWSPFGSAMSVEVAAEVSESGAVLTWDYDVWSQGHTSRPGFAGVPGLLAAGHLERPWPQPPAVDPPPAAGSGTVRNAVPIYDFPRRRVTGHRLLRAPLRSSALRALGAFMNVFAIESFMDELALSAGADPLEYRLAHLGDARGRRVLTAAADASGWGAPMPEGSGRGIGFARYKDKGAYCAVVAEVEAEQEIRVPRLTIAVDVGLVVNPDGVRNQIEGGATQAASWTLKERVRFDRRRVTSDDWESYPILRFSETPEISVILVEAPGLPSVGAGEAAQGPTAAAIANALAAALDIRLRDLPLTPDSIIATINATP</sequence>
<dbReference type="PIRSF" id="PIRSF036389">
    <property type="entry name" value="IOR_B"/>
    <property type="match status" value="1"/>
</dbReference>
<accession>A0ABV9E730</accession>
<dbReference type="Pfam" id="PF02738">
    <property type="entry name" value="MoCoBD_1"/>
    <property type="match status" value="2"/>
</dbReference>
<protein>
    <submittedName>
        <fullName evidence="3">Molybdopterin cofactor-binding domain-containing protein</fullName>
    </submittedName>
</protein>
<evidence type="ECO:0000259" key="2">
    <source>
        <dbReference type="SMART" id="SM01008"/>
    </source>
</evidence>
<dbReference type="RefSeq" id="WP_262842617.1">
    <property type="nucleotide sequence ID" value="NZ_JANZYP010000012.1"/>
</dbReference>
<dbReference type="InterPro" id="IPR000674">
    <property type="entry name" value="Ald_Oxase/Xan_DH_a/b"/>
</dbReference>
<dbReference type="InterPro" id="IPR012368">
    <property type="entry name" value="OxRdtase_Mopterin-bd_su_IorB"/>
</dbReference>
<dbReference type="PANTHER" id="PTHR47495:SF1">
    <property type="entry name" value="BLL3820 PROTEIN"/>
    <property type="match status" value="1"/>
</dbReference>
<dbReference type="Proteomes" id="UP001595891">
    <property type="component" value="Unassembled WGS sequence"/>
</dbReference>
<gene>
    <name evidence="3" type="ORF">ACFO8L_04590</name>
</gene>
<dbReference type="InterPro" id="IPR052516">
    <property type="entry name" value="N-heterocyclic_Hydroxylase"/>
</dbReference>
<dbReference type="PANTHER" id="PTHR47495">
    <property type="entry name" value="ALDEHYDE DEHYDROGENASE"/>
    <property type="match status" value="1"/>
</dbReference>
<dbReference type="InterPro" id="IPR046867">
    <property type="entry name" value="AldOxase/xan_DH_MoCoBD2"/>
</dbReference>
<proteinExistence type="predicted"/>
<dbReference type="Gene3D" id="3.30.365.10">
    <property type="entry name" value="Aldehyde oxidase/xanthine dehydrogenase, molybdopterin binding domain"/>
    <property type="match status" value="3"/>
</dbReference>
<keyword evidence="4" id="KW-1185">Reference proteome</keyword>
<evidence type="ECO:0000313" key="4">
    <source>
        <dbReference type="Proteomes" id="UP001595891"/>
    </source>
</evidence>
<comment type="caution">
    <text evidence="3">The sequence shown here is derived from an EMBL/GenBank/DDBJ whole genome shotgun (WGS) entry which is preliminary data.</text>
</comment>
<reference evidence="4" key="1">
    <citation type="journal article" date="2019" name="Int. J. Syst. Evol. Microbiol.">
        <title>The Global Catalogue of Microorganisms (GCM) 10K type strain sequencing project: providing services to taxonomists for standard genome sequencing and annotation.</title>
        <authorList>
            <consortium name="The Broad Institute Genomics Platform"/>
            <consortium name="The Broad Institute Genome Sequencing Center for Infectious Disease"/>
            <person name="Wu L."/>
            <person name="Ma J."/>
        </authorList>
    </citation>
    <scope>NUCLEOTIDE SEQUENCE [LARGE SCALE GENOMIC DNA]</scope>
    <source>
        <strain evidence="4">CCUG 49560</strain>
    </source>
</reference>
<dbReference type="Gene3D" id="3.90.1170.50">
    <property type="entry name" value="Aldehyde oxidase/xanthine dehydrogenase, a/b hammerhead"/>
    <property type="match status" value="1"/>
</dbReference>
<organism evidence="3 4">
    <name type="scientific">Sphaerisporangium corydalis</name>
    <dbReference type="NCBI Taxonomy" id="1441875"/>
    <lineage>
        <taxon>Bacteria</taxon>
        <taxon>Bacillati</taxon>
        <taxon>Actinomycetota</taxon>
        <taxon>Actinomycetes</taxon>
        <taxon>Streptosporangiales</taxon>
        <taxon>Streptosporangiaceae</taxon>
        <taxon>Sphaerisporangium</taxon>
    </lineage>
</organism>
<dbReference type="SUPFAM" id="SSF56003">
    <property type="entry name" value="Molybdenum cofactor-binding domain"/>
    <property type="match status" value="2"/>
</dbReference>
<dbReference type="Pfam" id="PF20256">
    <property type="entry name" value="MoCoBD_2"/>
    <property type="match status" value="2"/>
</dbReference>
<dbReference type="EMBL" id="JBHSFN010000002">
    <property type="protein sequence ID" value="MFC4585332.1"/>
    <property type="molecule type" value="Genomic_DNA"/>
</dbReference>
<name>A0ABV9E730_9ACTN</name>
<feature type="domain" description="Aldehyde oxidase/xanthine dehydrogenase a/b hammerhead" evidence="2">
    <location>
        <begin position="176"/>
        <end position="254"/>
    </location>
</feature>
<dbReference type="InterPro" id="IPR008274">
    <property type="entry name" value="AldOxase/xan_DH_MoCoBD1"/>
</dbReference>
<dbReference type="SMART" id="SM01008">
    <property type="entry name" value="Ald_Xan_dh_C"/>
    <property type="match status" value="1"/>
</dbReference>
<evidence type="ECO:0000313" key="3">
    <source>
        <dbReference type="EMBL" id="MFC4585332.1"/>
    </source>
</evidence>